<dbReference type="Proteomes" id="UP001165064">
    <property type="component" value="Unassembled WGS sequence"/>
</dbReference>
<sequence>MASSSSRRSSSRSIPIIEHHQHGPQRRHMSDTSRRASMIKLASSPSPAMNITNATPPNASGMQHYLKRHGSSSSSVIQDDPSATGTPNNNTPTFHRGRSFVASATGGRFQNSPSSNIFDPSNPLLAANNNNNICPQTQNIPFNHLVEISSETYMRFLKKCQLLQEVVRSR</sequence>
<comment type="caution">
    <text evidence="1">The sequence shown here is derived from an EMBL/GenBank/DDBJ whole genome shotgun (WGS) entry which is preliminary data.</text>
</comment>
<protein>
    <submittedName>
        <fullName evidence="1">Unnamed protein product</fullName>
    </submittedName>
</protein>
<evidence type="ECO:0000313" key="1">
    <source>
        <dbReference type="EMBL" id="GME81543.1"/>
    </source>
</evidence>
<dbReference type="EMBL" id="BSXS01003569">
    <property type="protein sequence ID" value="GME81543.1"/>
    <property type="molecule type" value="Genomic_DNA"/>
</dbReference>
<proteinExistence type="predicted"/>
<evidence type="ECO:0000313" key="2">
    <source>
        <dbReference type="Proteomes" id="UP001165064"/>
    </source>
</evidence>
<keyword evidence="2" id="KW-1185">Reference proteome</keyword>
<reference evidence="1" key="1">
    <citation type="submission" date="2023-04" db="EMBL/GenBank/DDBJ databases">
        <title>Ambrosiozyma monospora NBRC 10751.</title>
        <authorList>
            <person name="Ichikawa N."/>
            <person name="Sato H."/>
            <person name="Tonouchi N."/>
        </authorList>
    </citation>
    <scope>NUCLEOTIDE SEQUENCE</scope>
    <source>
        <strain evidence="1">NBRC 10751</strain>
    </source>
</reference>
<gene>
    <name evidence="1" type="ORF">Amon02_000500900</name>
</gene>
<organism evidence="1 2">
    <name type="scientific">Ambrosiozyma monospora</name>
    <name type="common">Yeast</name>
    <name type="synonym">Endomycopsis monosporus</name>
    <dbReference type="NCBI Taxonomy" id="43982"/>
    <lineage>
        <taxon>Eukaryota</taxon>
        <taxon>Fungi</taxon>
        <taxon>Dikarya</taxon>
        <taxon>Ascomycota</taxon>
        <taxon>Saccharomycotina</taxon>
        <taxon>Pichiomycetes</taxon>
        <taxon>Pichiales</taxon>
        <taxon>Pichiaceae</taxon>
        <taxon>Ambrosiozyma</taxon>
    </lineage>
</organism>
<accession>A0ACB5T5D2</accession>
<name>A0ACB5T5D2_AMBMO</name>